<sequence>MYGSSSSPPRSGQGSSSPPPSSRGHGFGSSSSPAPSSGSARDGRTPQTALWSSALERDPMAASQYLVRDILRSAWVRTTLTEAREYATDGLTVYHPDSLLPVTDWKVPLPVHNAEGAFAGQIATVSSVDQAVYEQLEGPYLEKESEKGTPEKATPKKGGNLGGKKDGSPGGNPRSPGAGGAGADVAA</sequence>
<protein>
    <submittedName>
        <fullName evidence="2">Uncharacterized protein</fullName>
    </submittedName>
</protein>
<accession>A0A6A5X1L0</accession>
<feature type="compositionally biased region" description="Low complexity" evidence="1">
    <location>
        <begin position="1"/>
        <end position="40"/>
    </location>
</feature>
<evidence type="ECO:0000313" key="2">
    <source>
        <dbReference type="EMBL" id="KAF2006971.1"/>
    </source>
</evidence>
<evidence type="ECO:0000256" key="1">
    <source>
        <dbReference type="SAM" id="MobiDB-lite"/>
    </source>
</evidence>
<feature type="region of interest" description="Disordered" evidence="1">
    <location>
        <begin position="139"/>
        <end position="187"/>
    </location>
</feature>
<organism evidence="2 3">
    <name type="scientific">Amniculicola lignicola CBS 123094</name>
    <dbReference type="NCBI Taxonomy" id="1392246"/>
    <lineage>
        <taxon>Eukaryota</taxon>
        <taxon>Fungi</taxon>
        <taxon>Dikarya</taxon>
        <taxon>Ascomycota</taxon>
        <taxon>Pezizomycotina</taxon>
        <taxon>Dothideomycetes</taxon>
        <taxon>Pleosporomycetidae</taxon>
        <taxon>Pleosporales</taxon>
        <taxon>Amniculicolaceae</taxon>
        <taxon>Amniculicola</taxon>
    </lineage>
</organism>
<feature type="compositionally biased region" description="Gly residues" evidence="1">
    <location>
        <begin position="177"/>
        <end position="187"/>
    </location>
</feature>
<dbReference type="Proteomes" id="UP000799779">
    <property type="component" value="Unassembled WGS sequence"/>
</dbReference>
<reference evidence="2" key="1">
    <citation type="journal article" date="2020" name="Stud. Mycol.">
        <title>101 Dothideomycetes genomes: a test case for predicting lifestyles and emergence of pathogens.</title>
        <authorList>
            <person name="Haridas S."/>
            <person name="Albert R."/>
            <person name="Binder M."/>
            <person name="Bloem J."/>
            <person name="Labutti K."/>
            <person name="Salamov A."/>
            <person name="Andreopoulos B."/>
            <person name="Baker S."/>
            <person name="Barry K."/>
            <person name="Bills G."/>
            <person name="Bluhm B."/>
            <person name="Cannon C."/>
            <person name="Castanera R."/>
            <person name="Culley D."/>
            <person name="Daum C."/>
            <person name="Ezra D."/>
            <person name="Gonzalez J."/>
            <person name="Henrissat B."/>
            <person name="Kuo A."/>
            <person name="Liang C."/>
            <person name="Lipzen A."/>
            <person name="Lutzoni F."/>
            <person name="Magnuson J."/>
            <person name="Mondo S."/>
            <person name="Nolan M."/>
            <person name="Ohm R."/>
            <person name="Pangilinan J."/>
            <person name="Park H.-J."/>
            <person name="Ramirez L."/>
            <person name="Alfaro M."/>
            <person name="Sun H."/>
            <person name="Tritt A."/>
            <person name="Yoshinaga Y."/>
            <person name="Zwiers L.-H."/>
            <person name="Turgeon B."/>
            <person name="Goodwin S."/>
            <person name="Spatafora J."/>
            <person name="Crous P."/>
            <person name="Grigoriev I."/>
        </authorList>
    </citation>
    <scope>NUCLEOTIDE SEQUENCE</scope>
    <source>
        <strain evidence="2">CBS 123094</strain>
    </source>
</reference>
<feature type="non-terminal residue" evidence="2">
    <location>
        <position position="1"/>
    </location>
</feature>
<proteinExistence type="predicted"/>
<keyword evidence="3" id="KW-1185">Reference proteome</keyword>
<name>A0A6A5X1L0_9PLEO</name>
<feature type="region of interest" description="Disordered" evidence="1">
    <location>
        <begin position="1"/>
        <end position="49"/>
    </location>
</feature>
<dbReference type="OrthoDB" id="3797098at2759"/>
<evidence type="ECO:0000313" key="3">
    <source>
        <dbReference type="Proteomes" id="UP000799779"/>
    </source>
</evidence>
<dbReference type="EMBL" id="ML977558">
    <property type="protein sequence ID" value="KAF2006971.1"/>
    <property type="molecule type" value="Genomic_DNA"/>
</dbReference>
<feature type="compositionally biased region" description="Basic and acidic residues" evidence="1">
    <location>
        <begin position="140"/>
        <end position="154"/>
    </location>
</feature>
<gene>
    <name evidence="2" type="ORF">P154DRAFT_558908</name>
</gene>
<dbReference type="AlphaFoldDB" id="A0A6A5X1L0"/>